<dbReference type="GO" id="GO:0003723">
    <property type="term" value="F:RNA binding"/>
    <property type="evidence" value="ECO:0007669"/>
    <property type="project" value="UniProtKB-KW"/>
</dbReference>
<dbReference type="Gene3D" id="3.30.420.10">
    <property type="entry name" value="Ribonuclease H-like superfamily/Ribonuclease H"/>
    <property type="match status" value="1"/>
</dbReference>
<dbReference type="Gene3D" id="2.170.260.10">
    <property type="entry name" value="paz domain"/>
    <property type="match status" value="1"/>
</dbReference>
<dbReference type="GO" id="GO:0031047">
    <property type="term" value="P:regulatory ncRNA-mediated gene silencing"/>
    <property type="evidence" value="ECO:0007669"/>
    <property type="project" value="UniProtKB-KW"/>
</dbReference>
<dbReference type="InterPro" id="IPR036085">
    <property type="entry name" value="PAZ_dom_sf"/>
</dbReference>
<dbReference type="InterPro" id="IPR003100">
    <property type="entry name" value="PAZ_dom"/>
</dbReference>
<reference evidence="5" key="1">
    <citation type="submission" date="2023-08" db="EMBL/GenBank/DDBJ databases">
        <title>Pelteobagrus vachellii genome.</title>
        <authorList>
            <person name="Liu H."/>
        </authorList>
    </citation>
    <scope>NUCLEOTIDE SEQUENCE</scope>
    <source>
        <strain evidence="5">PRFRI_2022a</strain>
        <tissue evidence="5">Muscle</tissue>
    </source>
</reference>
<dbReference type="InterPro" id="IPR003165">
    <property type="entry name" value="Piwi"/>
</dbReference>
<sequence length="389" mass="44177">MCSLRQQCGDQRFVDVCTKVLVGVVKGDTDRSFNGYYMKQYDLQITDENQVLLISHVKRMGPTRAPPPGPALLVPEFCYLTGLTDNMRNDFTIMRDLATHTRLSPEQRENRLNRFVSKISKNASAQDALGRWGLSFENKMLNLTGRVLPAERIIHGARAVRGTTERTHKMVCACVSVLLNQVYLCICVCVCAVRVQPMGRGLFVSFIIAYVSRVSRASILSKVIYHVLTVKKSSATPQALMTIATKIALQMNCKMGGELWSIEIPIFHPPPGTVIDTEVTRPEWCAVRMGSLTPTHYNVVYDSSGLKPDHMQRLTYKLCHLYYNWQHFKCPAPCRELQHGWTKEELKQLMVKIKKNANVVQTKLQTMQQNLPQWTSASREHRWVSSSSQ</sequence>
<dbReference type="SUPFAM" id="SSF101690">
    <property type="entry name" value="PAZ domain"/>
    <property type="match status" value="1"/>
</dbReference>
<dbReference type="SMART" id="SM00949">
    <property type="entry name" value="PAZ"/>
    <property type="match status" value="1"/>
</dbReference>
<dbReference type="SMART" id="SM00950">
    <property type="entry name" value="Piwi"/>
    <property type="match status" value="1"/>
</dbReference>
<protein>
    <recommendedName>
        <fullName evidence="4">Piwi domain-containing protein</fullName>
    </recommendedName>
</protein>
<evidence type="ECO:0000256" key="3">
    <source>
        <dbReference type="ARBA" id="ARBA00023158"/>
    </source>
</evidence>
<dbReference type="AlphaFoldDB" id="A0AA88T1C7"/>
<evidence type="ECO:0000313" key="5">
    <source>
        <dbReference type="EMBL" id="KAK2859950.1"/>
    </source>
</evidence>
<keyword evidence="6" id="KW-1185">Reference proteome</keyword>
<feature type="domain" description="Piwi" evidence="4">
    <location>
        <begin position="293"/>
        <end position="325"/>
    </location>
</feature>
<dbReference type="InterPro" id="IPR012337">
    <property type="entry name" value="RNaseH-like_sf"/>
</dbReference>
<dbReference type="EMBL" id="JAVHJS010000004">
    <property type="protein sequence ID" value="KAK2859950.1"/>
    <property type="molecule type" value="Genomic_DNA"/>
</dbReference>
<evidence type="ECO:0000313" key="6">
    <source>
        <dbReference type="Proteomes" id="UP001187315"/>
    </source>
</evidence>
<evidence type="ECO:0000256" key="1">
    <source>
        <dbReference type="ARBA" id="ARBA00022845"/>
    </source>
</evidence>
<dbReference type="Proteomes" id="UP001187315">
    <property type="component" value="Unassembled WGS sequence"/>
</dbReference>
<dbReference type="Pfam" id="PF02171">
    <property type="entry name" value="Piwi"/>
    <property type="match status" value="1"/>
</dbReference>
<dbReference type="GO" id="GO:0006417">
    <property type="term" value="P:regulation of translation"/>
    <property type="evidence" value="ECO:0007669"/>
    <property type="project" value="UniProtKB-KW"/>
</dbReference>
<comment type="caution">
    <text evidence="5">The sequence shown here is derived from an EMBL/GenBank/DDBJ whole genome shotgun (WGS) entry which is preliminary data.</text>
</comment>
<proteinExistence type="predicted"/>
<organism evidence="5 6">
    <name type="scientific">Tachysurus vachellii</name>
    <name type="common">Darkbarbel catfish</name>
    <name type="synonym">Pelteobagrus vachellii</name>
    <dbReference type="NCBI Taxonomy" id="175792"/>
    <lineage>
        <taxon>Eukaryota</taxon>
        <taxon>Metazoa</taxon>
        <taxon>Chordata</taxon>
        <taxon>Craniata</taxon>
        <taxon>Vertebrata</taxon>
        <taxon>Euteleostomi</taxon>
        <taxon>Actinopterygii</taxon>
        <taxon>Neopterygii</taxon>
        <taxon>Teleostei</taxon>
        <taxon>Ostariophysi</taxon>
        <taxon>Siluriformes</taxon>
        <taxon>Bagridae</taxon>
        <taxon>Tachysurus</taxon>
    </lineage>
</organism>
<name>A0AA88T1C7_TACVA</name>
<dbReference type="InterPro" id="IPR036397">
    <property type="entry name" value="RNaseH_sf"/>
</dbReference>
<keyword evidence="1" id="KW-0810">Translation regulation</keyword>
<accession>A0AA88T1C7</accession>
<evidence type="ECO:0000256" key="2">
    <source>
        <dbReference type="ARBA" id="ARBA00022884"/>
    </source>
</evidence>
<keyword evidence="2" id="KW-0694">RNA-binding</keyword>
<dbReference type="SUPFAM" id="SSF53098">
    <property type="entry name" value="Ribonuclease H-like"/>
    <property type="match status" value="2"/>
</dbReference>
<dbReference type="PROSITE" id="PS50822">
    <property type="entry name" value="PIWI"/>
    <property type="match status" value="1"/>
</dbReference>
<evidence type="ECO:0000259" key="4">
    <source>
        <dbReference type="PROSITE" id="PS50822"/>
    </source>
</evidence>
<dbReference type="Pfam" id="PF02170">
    <property type="entry name" value="PAZ"/>
    <property type="match status" value="1"/>
</dbReference>
<keyword evidence="3" id="KW-0943">RNA-mediated gene silencing</keyword>
<dbReference type="PANTHER" id="PTHR22891">
    <property type="entry name" value="EUKARYOTIC TRANSLATION INITIATION FACTOR 2C"/>
    <property type="match status" value="1"/>
</dbReference>
<gene>
    <name evidence="5" type="ORF">Q7C36_004116</name>
</gene>